<comment type="caution">
    <text evidence="2">The sequence shown here is derived from an EMBL/GenBank/DDBJ whole genome shotgun (WGS) entry which is preliminary data.</text>
</comment>
<gene>
    <name evidence="2" type="ORF">V5O48_010761</name>
</gene>
<proteinExistence type="predicted"/>
<evidence type="ECO:0000313" key="2">
    <source>
        <dbReference type="EMBL" id="KAL0571196.1"/>
    </source>
</evidence>
<feature type="compositionally biased region" description="Basic and acidic residues" evidence="1">
    <location>
        <begin position="28"/>
        <end position="56"/>
    </location>
</feature>
<organism evidence="2 3">
    <name type="scientific">Marasmius crinis-equi</name>
    <dbReference type="NCBI Taxonomy" id="585013"/>
    <lineage>
        <taxon>Eukaryota</taxon>
        <taxon>Fungi</taxon>
        <taxon>Dikarya</taxon>
        <taxon>Basidiomycota</taxon>
        <taxon>Agaricomycotina</taxon>
        <taxon>Agaricomycetes</taxon>
        <taxon>Agaricomycetidae</taxon>
        <taxon>Agaricales</taxon>
        <taxon>Marasmiineae</taxon>
        <taxon>Marasmiaceae</taxon>
        <taxon>Marasmius</taxon>
    </lineage>
</organism>
<accession>A0ABR3F7H0</accession>
<reference evidence="2 3" key="1">
    <citation type="submission" date="2024-02" db="EMBL/GenBank/DDBJ databases">
        <title>A draft genome for the cacao thread blight pathogen Marasmius crinis-equi.</title>
        <authorList>
            <person name="Cohen S.P."/>
            <person name="Baruah I.K."/>
            <person name="Amoako-Attah I."/>
            <person name="Bukari Y."/>
            <person name="Meinhardt L.W."/>
            <person name="Bailey B.A."/>
        </authorList>
    </citation>
    <scope>NUCLEOTIDE SEQUENCE [LARGE SCALE GENOMIC DNA]</scope>
    <source>
        <strain evidence="2 3">GH-76</strain>
    </source>
</reference>
<sequence>MPRAKLYFTRQQRQEAARKASAVYYQKNKTEIRGKRRAISDAKRKKKEAEQNTARKKDIRHSRRCNQARRGESKRAPNAKGRESEMVIAGKSSVGGEDDTSSPETLGVRWLKYATKLDQKVRESYGPKSSHRQFCRRVTETFISDYRNLMGDALDKVVDEHHKFENFVSRFQKYQDLILNSVGAGEVYDKVAEMRANAFLTVSALSDIYCEATSRRLAAQRAIEQGVLEKLGPIERALVRDYGSPWGSHIRRKGNARAPKQPTIVKVKVKPFRKQHKAWVSFQYSSTYMELADKGKFVEGITRVWKSFLERFPNMVIPSSGSSVIDAKNIYLQKEDVRSALYRGGMADYEYRGDAPGIPRQLRWISQPYTQRNYEQVDIDNIDTDGSECNVELPPQPFVKPRKLVFN</sequence>
<feature type="compositionally biased region" description="Basic residues" evidence="1">
    <location>
        <begin position="57"/>
        <end position="67"/>
    </location>
</feature>
<evidence type="ECO:0000256" key="1">
    <source>
        <dbReference type="SAM" id="MobiDB-lite"/>
    </source>
</evidence>
<evidence type="ECO:0000313" key="3">
    <source>
        <dbReference type="Proteomes" id="UP001465976"/>
    </source>
</evidence>
<dbReference type="Proteomes" id="UP001465976">
    <property type="component" value="Unassembled WGS sequence"/>
</dbReference>
<feature type="region of interest" description="Disordered" evidence="1">
    <location>
        <begin position="1"/>
        <end position="101"/>
    </location>
</feature>
<name>A0ABR3F7H0_9AGAR</name>
<feature type="compositionally biased region" description="Basic and acidic residues" evidence="1">
    <location>
        <begin position="69"/>
        <end position="85"/>
    </location>
</feature>
<keyword evidence="3" id="KW-1185">Reference proteome</keyword>
<dbReference type="EMBL" id="JBAHYK010000804">
    <property type="protein sequence ID" value="KAL0571196.1"/>
    <property type="molecule type" value="Genomic_DNA"/>
</dbReference>
<protein>
    <submittedName>
        <fullName evidence="2">Uncharacterized protein</fullName>
    </submittedName>
</protein>